<dbReference type="CDD" id="cd03311">
    <property type="entry name" value="CIMS_C_terminal_like"/>
    <property type="match status" value="1"/>
</dbReference>
<keyword evidence="5" id="KW-0489">Methyltransferase</keyword>
<dbReference type="EMBL" id="JACHXA010000003">
    <property type="protein sequence ID" value="MBB3065216.1"/>
    <property type="molecule type" value="Genomic_DNA"/>
</dbReference>
<feature type="domain" description="Cobalamin-independent methionine synthase MetE C-terminal/archaeal" evidence="4">
    <location>
        <begin position="3"/>
        <end position="326"/>
    </location>
</feature>
<organism evidence="5 6">
    <name type="scientific">Limibacillus halophilus</name>
    <dbReference type="NCBI Taxonomy" id="1579333"/>
    <lineage>
        <taxon>Bacteria</taxon>
        <taxon>Pseudomonadati</taxon>
        <taxon>Pseudomonadota</taxon>
        <taxon>Alphaproteobacteria</taxon>
        <taxon>Rhodospirillales</taxon>
        <taxon>Rhodovibrionaceae</taxon>
        <taxon>Limibacillus</taxon>
    </lineage>
</organism>
<dbReference type="EC" id="2.1.1.14" evidence="5"/>
<proteinExistence type="predicted"/>
<evidence type="ECO:0000256" key="1">
    <source>
        <dbReference type="ARBA" id="ARBA00001947"/>
    </source>
</evidence>
<dbReference type="AlphaFoldDB" id="A0A839SUU6"/>
<dbReference type="InterPro" id="IPR038071">
    <property type="entry name" value="UROD/MetE-like_sf"/>
</dbReference>
<dbReference type="SUPFAM" id="SSF51726">
    <property type="entry name" value="UROD/MetE-like"/>
    <property type="match status" value="1"/>
</dbReference>
<dbReference type="GO" id="GO:0032259">
    <property type="term" value="P:methylation"/>
    <property type="evidence" value="ECO:0007669"/>
    <property type="project" value="UniProtKB-KW"/>
</dbReference>
<keyword evidence="5" id="KW-0808">Transferase</keyword>
<name>A0A839SUU6_9PROT</name>
<protein>
    <submittedName>
        <fullName evidence="5">5-methyltetrahydropteroyltriglutamate--homocysteine methyltransferase</fullName>
        <ecNumber evidence="5">2.1.1.14</ecNumber>
    </submittedName>
</protein>
<evidence type="ECO:0000259" key="4">
    <source>
        <dbReference type="Pfam" id="PF01717"/>
    </source>
</evidence>
<dbReference type="Gene3D" id="3.20.20.210">
    <property type="match status" value="1"/>
</dbReference>
<gene>
    <name evidence="5" type="ORF">FHR98_001495</name>
</gene>
<dbReference type="InterPro" id="IPR002629">
    <property type="entry name" value="Met_Synth_C/arc"/>
</dbReference>
<reference evidence="5 6" key="1">
    <citation type="submission" date="2020-08" db="EMBL/GenBank/DDBJ databases">
        <title>Genomic Encyclopedia of Type Strains, Phase III (KMG-III): the genomes of soil and plant-associated and newly described type strains.</title>
        <authorList>
            <person name="Whitman W."/>
        </authorList>
    </citation>
    <scope>NUCLEOTIDE SEQUENCE [LARGE SCALE GENOMIC DNA]</scope>
    <source>
        <strain evidence="5 6">CECT 8803</strain>
    </source>
</reference>
<dbReference type="RefSeq" id="WP_183416011.1">
    <property type="nucleotide sequence ID" value="NZ_JACHXA010000003.1"/>
</dbReference>
<accession>A0A839SUU6</accession>
<evidence type="ECO:0000313" key="6">
    <source>
        <dbReference type="Proteomes" id="UP000581135"/>
    </source>
</evidence>
<comment type="cofactor">
    <cofactor evidence="1">
        <name>Zn(2+)</name>
        <dbReference type="ChEBI" id="CHEBI:29105"/>
    </cofactor>
</comment>
<evidence type="ECO:0000313" key="5">
    <source>
        <dbReference type="EMBL" id="MBB3065216.1"/>
    </source>
</evidence>
<sequence>MLRTTIAGSLPKPHWLAEPEKLWAAWQYEGEALVQAQRDAALAWVKHQEDCGIDIVTEGEQFRIHFVHGFLQQVEGIDWDKKTKMGIRDNRYEVDVPTVTAPVKRKGSVHGAQAAFVRSHTKNELKFTLPGPMTICDTIADGHYGRRADMAMAFAEILNEEARELEALGVDVIQFDEPAFNVFMKDVQDWGVVALERAIEGLACKTAVHICYGYGIKANIDWKKTLGSEWRQYEEIFPALNRSKVQQVSLECANSKVPLSLLALLDQKELLVGAIDVASLDVETPEQVAQTLRQAMAYAEPERIFPCTNCGMAPLPRHVAEGKLEALGAGAKLLRRDLGVT</sequence>
<evidence type="ECO:0000256" key="3">
    <source>
        <dbReference type="ARBA" id="ARBA00022833"/>
    </source>
</evidence>
<keyword evidence="3" id="KW-0862">Zinc</keyword>
<dbReference type="GO" id="GO:0008270">
    <property type="term" value="F:zinc ion binding"/>
    <property type="evidence" value="ECO:0007669"/>
    <property type="project" value="InterPro"/>
</dbReference>
<keyword evidence="2" id="KW-0479">Metal-binding</keyword>
<dbReference type="Proteomes" id="UP000581135">
    <property type="component" value="Unassembled WGS sequence"/>
</dbReference>
<evidence type="ECO:0000256" key="2">
    <source>
        <dbReference type="ARBA" id="ARBA00022723"/>
    </source>
</evidence>
<dbReference type="NCBIfam" id="NF006589">
    <property type="entry name" value="PRK09121.1"/>
    <property type="match status" value="1"/>
</dbReference>
<dbReference type="PANTHER" id="PTHR30519">
    <property type="entry name" value="5-METHYLTETRAHYDROPTEROYLTRIGLUTAMATE--HOMOCYSTEINE METHYLTRANSFERASE"/>
    <property type="match status" value="1"/>
</dbReference>
<keyword evidence="6" id="KW-1185">Reference proteome</keyword>
<dbReference type="GO" id="GO:0009086">
    <property type="term" value="P:methionine biosynthetic process"/>
    <property type="evidence" value="ECO:0007669"/>
    <property type="project" value="InterPro"/>
</dbReference>
<dbReference type="Pfam" id="PF01717">
    <property type="entry name" value="Meth_synt_2"/>
    <property type="match status" value="1"/>
</dbReference>
<dbReference type="GO" id="GO:0003871">
    <property type="term" value="F:5-methyltetrahydropteroyltriglutamate-homocysteine S-methyltransferase activity"/>
    <property type="evidence" value="ECO:0007669"/>
    <property type="project" value="UniProtKB-EC"/>
</dbReference>
<comment type="caution">
    <text evidence="5">The sequence shown here is derived from an EMBL/GenBank/DDBJ whole genome shotgun (WGS) entry which is preliminary data.</text>
</comment>